<dbReference type="InterPro" id="IPR005135">
    <property type="entry name" value="Endo/exonuclease/phosphatase"/>
</dbReference>
<dbReference type="Proteomes" id="UP001597438">
    <property type="component" value="Unassembled WGS sequence"/>
</dbReference>
<dbReference type="Gene3D" id="3.60.10.10">
    <property type="entry name" value="Endonuclease/exonuclease/phosphatase"/>
    <property type="match status" value="1"/>
</dbReference>
<dbReference type="EMBL" id="JBHUOJ010000004">
    <property type="protein sequence ID" value="MFD2831920.1"/>
    <property type="molecule type" value="Genomic_DNA"/>
</dbReference>
<feature type="chain" id="PRO_5045733680" evidence="1">
    <location>
        <begin position="27"/>
        <end position="360"/>
    </location>
</feature>
<evidence type="ECO:0000259" key="2">
    <source>
        <dbReference type="Pfam" id="PF19580"/>
    </source>
</evidence>
<feature type="signal peptide" evidence="1">
    <location>
        <begin position="1"/>
        <end position="26"/>
    </location>
</feature>
<proteinExistence type="predicted"/>
<keyword evidence="1" id="KW-0732">Signal</keyword>
<dbReference type="GO" id="GO:0004519">
    <property type="term" value="F:endonuclease activity"/>
    <property type="evidence" value="ECO:0007669"/>
    <property type="project" value="UniProtKB-KW"/>
</dbReference>
<dbReference type="InterPro" id="IPR036691">
    <property type="entry name" value="Endo/exonu/phosph_ase_sf"/>
</dbReference>
<keyword evidence="3" id="KW-0255">Endonuclease</keyword>
<comment type="caution">
    <text evidence="3">The sequence shown here is derived from an EMBL/GenBank/DDBJ whole genome shotgun (WGS) entry which is preliminary data.</text>
</comment>
<feature type="domain" description="Endonuclease/exonuclease/phosphatase" evidence="2">
    <location>
        <begin position="36"/>
        <end position="352"/>
    </location>
</feature>
<organism evidence="3 4">
    <name type="scientific">Christiangramia antarctica</name>
    <dbReference type="NCBI Taxonomy" id="2058158"/>
    <lineage>
        <taxon>Bacteria</taxon>
        <taxon>Pseudomonadati</taxon>
        <taxon>Bacteroidota</taxon>
        <taxon>Flavobacteriia</taxon>
        <taxon>Flavobacteriales</taxon>
        <taxon>Flavobacteriaceae</taxon>
        <taxon>Christiangramia</taxon>
    </lineage>
</organism>
<dbReference type="RefSeq" id="WP_251739761.1">
    <property type="nucleotide sequence ID" value="NZ_JBHUOJ010000004.1"/>
</dbReference>
<name>A0ABW5WYN0_9FLAO</name>
<evidence type="ECO:0000256" key="1">
    <source>
        <dbReference type="SAM" id="SignalP"/>
    </source>
</evidence>
<dbReference type="PANTHER" id="PTHR42834:SF1">
    <property type="entry name" value="ENDONUCLEASE_EXONUCLEASE_PHOSPHATASE FAMILY PROTEIN (AFU_ORTHOLOGUE AFUA_3G09210)"/>
    <property type="match status" value="1"/>
</dbReference>
<gene>
    <name evidence="3" type="ORF">ACFSYS_01380</name>
</gene>
<keyword evidence="3" id="KW-0540">Nuclease</keyword>
<keyword evidence="3" id="KW-0378">Hydrolase</keyword>
<keyword evidence="4" id="KW-1185">Reference proteome</keyword>
<dbReference type="PANTHER" id="PTHR42834">
    <property type="entry name" value="ENDONUCLEASE/EXONUCLEASE/PHOSPHATASE FAMILY PROTEIN (AFU_ORTHOLOGUE AFUA_3G09210)"/>
    <property type="match status" value="1"/>
</dbReference>
<accession>A0ABW5WYN0</accession>
<dbReference type="Pfam" id="PF19580">
    <property type="entry name" value="Exo_endo_phos_3"/>
    <property type="match status" value="1"/>
</dbReference>
<evidence type="ECO:0000313" key="4">
    <source>
        <dbReference type="Proteomes" id="UP001597438"/>
    </source>
</evidence>
<dbReference type="SUPFAM" id="SSF56219">
    <property type="entry name" value="DNase I-like"/>
    <property type="match status" value="1"/>
</dbReference>
<evidence type="ECO:0000313" key="3">
    <source>
        <dbReference type="EMBL" id="MFD2831920.1"/>
    </source>
</evidence>
<sequence>MKKNNFRFLIKSLLGLYFIGSFPLLAQEKKDYEISTIAFYNVENLFDTVDNPETFDDDRSATGKDVWDERKYQLKIEYISRVLSEIGTDVHPDPPTIIGLCEIENLQVLEDLVNHPNLKNYNYRIVHFDSPDERGIDVALLYRLQNFTPLNIQKRKLLIYEKDDPSKRDYTRDQLVVTGLLNNEEISFIVNHWPSRGGGEAKSAYKREKAAYLNKRIIDSILKVSPLAKIISMGDFNDDPTNKSFKKVLGTIGEKSADSIITLYNPMEKMLKNGKGSLAYRDSWNLFDQFFMTSTLVNQAGNGYQFYQAGIFNKPYLITQNGQFRGYPFRTYGYAGYEGGYSDHFPVYMYLIRKAPSNSP</sequence>
<protein>
    <submittedName>
        <fullName evidence="3">Endonuclease/exonuclease/phosphatase family protein</fullName>
    </submittedName>
</protein>
<reference evidence="4" key="1">
    <citation type="journal article" date="2019" name="Int. J. Syst. Evol. Microbiol.">
        <title>The Global Catalogue of Microorganisms (GCM) 10K type strain sequencing project: providing services to taxonomists for standard genome sequencing and annotation.</title>
        <authorList>
            <consortium name="The Broad Institute Genomics Platform"/>
            <consortium name="The Broad Institute Genome Sequencing Center for Infectious Disease"/>
            <person name="Wu L."/>
            <person name="Ma J."/>
        </authorList>
    </citation>
    <scope>NUCLEOTIDE SEQUENCE [LARGE SCALE GENOMIC DNA]</scope>
    <source>
        <strain evidence="4">KCTC 52925</strain>
    </source>
</reference>